<protein>
    <submittedName>
        <fullName evidence="1">Uncharacterized protein</fullName>
    </submittedName>
</protein>
<evidence type="ECO:0000313" key="2">
    <source>
        <dbReference type="Proteomes" id="UP000053263"/>
    </source>
</evidence>
<evidence type="ECO:0000313" key="1">
    <source>
        <dbReference type="EMBL" id="KII83330.1"/>
    </source>
</evidence>
<reference evidence="1 2" key="1">
    <citation type="submission" date="2014-06" db="EMBL/GenBank/DDBJ databases">
        <title>Evolutionary Origins and Diversification of the Mycorrhizal Mutualists.</title>
        <authorList>
            <consortium name="DOE Joint Genome Institute"/>
            <consortium name="Mycorrhizal Genomics Consortium"/>
            <person name="Kohler A."/>
            <person name="Kuo A."/>
            <person name="Nagy L.G."/>
            <person name="Floudas D."/>
            <person name="Copeland A."/>
            <person name="Barry K.W."/>
            <person name="Cichocki N."/>
            <person name="Veneault-Fourrey C."/>
            <person name="LaButti K."/>
            <person name="Lindquist E.A."/>
            <person name="Lipzen A."/>
            <person name="Lundell T."/>
            <person name="Morin E."/>
            <person name="Murat C."/>
            <person name="Riley R."/>
            <person name="Ohm R."/>
            <person name="Sun H."/>
            <person name="Tunlid A."/>
            <person name="Henrissat B."/>
            <person name="Grigoriev I.V."/>
            <person name="Hibbett D.S."/>
            <person name="Martin F."/>
        </authorList>
    </citation>
    <scope>NUCLEOTIDE SEQUENCE [LARGE SCALE GENOMIC DNA]</scope>
    <source>
        <strain evidence="1 2">FD-325 SS-3</strain>
    </source>
</reference>
<dbReference type="HOGENOM" id="CLU_1619726_0_0_1"/>
<proteinExistence type="predicted"/>
<keyword evidence="2" id="KW-1185">Reference proteome</keyword>
<gene>
    <name evidence="1" type="ORF">PLICRDRAFT_58407</name>
</gene>
<dbReference type="AlphaFoldDB" id="A0A0C9SVY1"/>
<organism evidence="1 2">
    <name type="scientific">Plicaturopsis crispa FD-325 SS-3</name>
    <dbReference type="NCBI Taxonomy" id="944288"/>
    <lineage>
        <taxon>Eukaryota</taxon>
        <taxon>Fungi</taxon>
        <taxon>Dikarya</taxon>
        <taxon>Basidiomycota</taxon>
        <taxon>Agaricomycotina</taxon>
        <taxon>Agaricomycetes</taxon>
        <taxon>Agaricomycetidae</taxon>
        <taxon>Amylocorticiales</taxon>
        <taxon>Amylocorticiaceae</taxon>
        <taxon>Plicatura</taxon>
        <taxon>Plicaturopsis crispa</taxon>
    </lineage>
</organism>
<accession>A0A0C9SVY1</accession>
<dbReference type="EMBL" id="KN832578">
    <property type="protein sequence ID" value="KII83330.1"/>
    <property type="molecule type" value="Genomic_DNA"/>
</dbReference>
<name>A0A0C9SVY1_PLICR</name>
<dbReference type="Proteomes" id="UP000053263">
    <property type="component" value="Unassembled WGS sequence"/>
</dbReference>
<sequence>MARHCGLGYSCIHAIRICTSRASTWSRMHRKRTSLATLGCTSEAGIRQRKMTCRRQFGQHIDIGEFMQSTLTEVIRCRFVEPDTGLRCCDRRTMQCSSATTAHFDYTVRTRLLDAPVGYSNYADSTLVYPVDAEESTRAINSRASPERNSRSTHCDCTKFGISE</sequence>